<evidence type="ECO:0000256" key="2">
    <source>
        <dbReference type="ARBA" id="ARBA00009904"/>
    </source>
</evidence>
<proteinExistence type="inferred from homology"/>
<evidence type="ECO:0000256" key="1">
    <source>
        <dbReference type="ARBA" id="ARBA00004141"/>
    </source>
</evidence>
<evidence type="ECO:0000256" key="9">
    <source>
        <dbReference type="RuleBase" id="RU361189"/>
    </source>
</evidence>
<reference evidence="11 12" key="1">
    <citation type="journal article" date="2010" name="Nature">
        <title>Genome sequence of the palaeopolyploid soybean.</title>
        <authorList>
            <person name="Schmutz J."/>
            <person name="Cannon S.B."/>
            <person name="Schlueter J."/>
            <person name="Ma J."/>
            <person name="Mitros T."/>
            <person name="Nelson W."/>
            <person name="Hyten D.L."/>
            <person name="Song Q."/>
            <person name="Thelen J.J."/>
            <person name="Cheng J."/>
            <person name="Xu D."/>
            <person name="Hellsten U."/>
            <person name="May G.D."/>
            <person name="Yu Y."/>
            <person name="Sakurai T."/>
            <person name="Umezawa T."/>
            <person name="Bhattacharyya M.K."/>
            <person name="Sandhu D."/>
            <person name="Valliyodan B."/>
            <person name="Lindquist E."/>
            <person name="Peto M."/>
            <person name="Grant D."/>
            <person name="Shu S."/>
            <person name="Goodstein D."/>
            <person name="Barry K."/>
            <person name="Futrell-Griggs M."/>
            <person name="Abernathy B."/>
            <person name="Du J."/>
            <person name="Tian Z."/>
            <person name="Zhu L."/>
            <person name="Gill N."/>
            <person name="Joshi T."/>
            <person name="Libault M."/>
            <person name="Sethuraman A."/>
            <person name="Zhang X.-C."/>
            <person name="Shinozaki K."/>
            <person name="Nguyen H.T."/>
            <person name="Wing R.A."/>
            <person name="Cregan P."/>
            <person name="Specht J."/>
            <person name="Grimwood J."/>
            <person name="Rokhsar D."/>
            <person name="Stacey G."/>
            <person name="Shoemaker R.C."/>
            <person name="Jackson S.A."/>
        </authorList>
    </citation>
    <scope>NUCLEOTIDE SEQUENCE [LARGE SCALE GENOMIC DNA]</scope>
    <source>
        <strain evidence="12">cv. Williams 82</strain>
        <tissue evidence="11">Callus</tissue>
    </source>
</reference>
<evidence type="ECO:0000256" key="7">
    <source>
        <dbReference type="ARBA" id="ARBA00023065"/>
    </source>
</evidence>
<feature type="transmembrane region" description="Helical" evidence="9">
    <location>
        <begin position="388"/>
        <end position="415"/>
    </location>
</feature>
<comment type="similarity">
    <text evidence="2 9">Belongs to the V-ATPase 116 kDa subunit family.</text>
</comment>
<evidence type="ECO:0000256" key="8">
    <source>
        <dbReference type="ARBA" id="ARBA00023136"/>
    </source>
</evidence>
<dbReference type="Proteomes" id="UP000008827">
    <property type="component" value="Chromosome 13"/>
</dbReference>
<dbReference type="Gramene" id="KRH22946">
    <property type="protein sequence ID" value="KRH22946"/>
    <property type="gene ID" value="GLYMA_13G329100"/>
</dbReference>
<dbReference type="GO" id="GO:0000220">
    <property type="term" value="C:vacuolar proton-transporting V-type ATPase, V0 domain"/>
    <property type="evidence" value="ECO:0007669"/>
    <property type="project" value="InterPro"/>
</dbReference>
<organism evidence="11">
    <name type="scientific">Glycine max</name>
    <name type="common">Soybean</name>
    <name type="synonym">Glycine hispida</name>
    <dbReference type="NCBI Taxonomy" id="3847"/>
    <lineage>
        <taxon>Eukaryota</taxon>
        <taxon>Viridiplantae</taxon>
        <taxon>Streptophyta</taxon>
        <taxon>Embryophyta</taxon>
        <taxon>Tracheophyta</taxon>
        <taxon>Spermatophyta</taxon>
        <taxon>Magnoliopsida</taxon>
        <taxon>eudicotyledons</taxon>
        <taxon>Gunneridae</taxon>
        <taxon>Pentapetalae</taxon>
        <taxon>rosids</taxon>
        <taxon>fabids</taxon>
        <taxon>Fabales</taxon>
        <taxon>Fabaceae</taxon>
        <taxon>Papilionoideae</taxon>
        <taxon>50 kb inversion clade</taxon>
        <taxon>NPAAA clade</taxon>
        <taxon>indigoferoid/millettioid clade</taxon>
        <taxon>Phaseoleae</taxon>
        <taxon>Glycine</taxon>
        <taxon>Glycine subgen. Soja</taxon>
    </lineage>
</organism>
<evidence type="ECO:0000256" key="4">
    <source>
        <dbReference type="ARBA" id="ARBA00022692"/>
    </source>
</evidence>
<dbReference type="PIRSF" id="PIRSF001293">
    <property type="entry name" value="ATP6V0A1"/>
    <property type="match status" value="1"/>
</dbReference>
<comment type="function">
    <text evidence="9">Essential component of the vacuolar proton pump (V-ATPase), a multimeric enzyme that catalyzes the translocation of protons across the membranes. Required for assembly and activity of the V-ATPase.</text>
</comment>
<keyword evidence="3 9" id="KW-0813">Transport</keyword>
<evidence type="ECO:0000256" key="3">
    <source>
        <dbReference type="ARBA" id="ARBA00022448"/>
    </source>
</evidence>
<dbReference type="InterPro" id="IPR002490">
    <property type="entry name" value="V-ATPase_116kDa_su"/>
</dbReference>
<evidence type="ECO:0000313" key="11">
    <source>
        <dbReference type="EMBL" id="KRH22946.1"/>
    </source>
</evidence>
<feature type="coiled-coil region" evidence="10">
    <location>
        <begin position="69"/>
        <end position="96"/>
    </location>
</feature>
<name>A0A0R0H4I3_SOYBN</name>
<accession>A0A0R0H4I3</accession>
<feature type="transmembrane region" description="Helical" evidence="9">
    <location>
        <begin position="555"/>
        <end position="572"/>
    </location>
</feature>
<feature type="transmembrane region" description="Helical" evidence="9">
    <location>
        <begin position="726"/>
        <end position="747"/>
    </location>
</feature>
<feature type="transmembrane region" description="Helical" evidence="9">
    <location>
        <begin position="517"/>
        <end position="535"/>
    </location>
</feature>
<protein>
    <recommendedName>
        <fullName evidence="9">V-type proton ATPase subunit a</fullName>
    </recommendedName>
</protein>
<sequence length="789" mass="90644">MKDQLNHVLLQQTTRPWTYPKRILICPLLLGKVKRCGEMSRKLRFFKDQISKAGLMSSSRTELQPDIDLEDLEIQLAEHEHELIEMNSNSDKLRQSYNELLEFKIVLQKACGFLVSNHSRVVLDERELRENVYSNDAYVETVSLLEQEMRPQSSNSSGLRFISGIICKSKVLRFERMLFRATRGNMLFNLAPADEQIMDPVSADMIEKTVFVVFFSGEQARTKILKICEAFGANCYPVPEDISKQRQITREVSSRLTDLEATLEAGIRHRNKALASVADHLAKWMNMVRREKAVYDTLNMLNFDVTKKCLVGEGWCPLFAKTQMQEALQRATFDSNSQVGIILHPMDAVESPPTYFRTNTFTNPYQEIVDAYGVARYQEANPAVYTTVIFPFLFALMFGDWGHGICLLLGALVLIARENKLSTQKLGSFMEMLFGGRYVLLLMALFSIYCGLIYNEFFSVPFHIFGASAYKCRDSSCRDAHTIGLIKYQDPYPFGVDPSWRGSRSELPFLNSLKMKMSILFGVAHMNLGIVLSYFNAHFFRNSLDIRYQFVPQMIFLNSLFGYLSLLIVIKWCTGSQADLYHVMIYMFLSPTDNLGENQLFWGQRPLQIVLLLLAVIAVPWMLFPKPFILKKLHTERFQGRSYGILNTSEVDLEAEPDSARQHHHEEFNFSEVFVHQMIHAIEFVLGSVSNTASYLRLWALSLAHSELSTVFYEKVLLLAWGYDNLVIRLVGLTVFAFATAFILLMMESLSAFLHALRLHWVEFQNKFYHGDGYKFRPFSFASLTEDDD</sequence>
<keyword evidence="8 9" id="KW-0472">Membrane</keyword>
<dbReference type="EnsemblPlants" id="KRH22946">
    <property type="protein sequence ID" value="KRH22946"/>
    <property type="gene ID" value="GLYMA_13G329100"/>
</dbReference>
<dbReference type="PANTHER" id="PTHR11629:SF96">
    <property type="entry name" value="V-TYPE PROTON ATPASE SUBUNIT A"/>
    <property type="match status" value="1"/>
</dbReference>
<dbReference type="PANTHER" id="PTHR11629">
    <property type="entry name" value="VACUOLAR PROTON ATPASES"/>
    <property type="match status" value="1"/>
</dbReference>
<dbReference type="InterPro" id="IPR026028">
    <property type="entry name" value="V-type_ATPase_116kDa_su_euka"/>
</dbReference>
<keyword evidence="10" id="KW-0175">Coiled coil</keyword>
<evidence type="ECO:0000256" key="6">
    <source>
        <dbReference type="ARBA" id="ARBA00022989"/>
    </source>
</evidence>
<dbReference type="AlphaFoldDB" id="A0A0R0H4I3"/>
<evidence type="ECO:0000256" key="5">
    <source>
        <dbReference type="ARBA" id="ARBA00022781"/>
    </source>
</evidence>
<evidence type="ECO:0000313" key="12">
    <source>
        <dbReference type="EnsemblPlants" id="KRH22946"/>
    </source>
</evidence>
<dbReference type="EMBL" id="CM000846">
    <property type="protein sequence ID" value="KRH22946.1"/>
    <property type="molecule type" value="Genomic_DNA"/>
</dbReference>
<comment type="subcellular location">
    <subcellularLocation>
        <location evidence="1">Membrane</location>
        <topology evidence="1">Multi-pass membrane protein</topology>
    </subcellularLocation>
</comment>
<keyword evidence="7 9" id="KW-0406">Ion transport</keyword>
<keyword evidence="5 9" id="KW-0375">Hydrogen ion transport</keyword>
<keyword evidence="13" id="KW-1185">Reference proteome</keyword>
<reference evidence="12" key="2">
    <citation type="submission" date="2018-02" db="UniProtKB">
        <authorList>
            <consortium name="EnsemblPlants"/>
        </authorList>
    </citation>
    <scope>IDENTIFICATION</scope>
    <source>
        <strain evidence="12">Williams 82</strain>
    </source>
</reference>
<evidence type="ECO:0000256" key="10">
    <source>
        <dbReference type="SAM" id="Coils"/>
    </source>
</evidence>
<dbReference type="ExpressionAtlas" id="A0A0R0H4I3">
    <property type="expression patterns" value="baseline and differential"/>
</dbReference>
<dbReference type="Pfam" id="PF01496">
    <property type="entry name" value="V_ATPase_I"/>
    <property type="match status" value="1"/>
</dbReference>
<feature type="transmembrane region" description="Helical" evidence="9">
    <location>
        <begin position="436"/>
        <end position="454"/>
    </location>
</feature>
<keyword evidence="6 9" id="KW-1133">Transmembrane helix</keyword>
<keyword evidence="4 9" id="KW-0812">Transmembrane</keyword>
<feature type="transmembrane region" description="Helical" evidence="9">
    <location>
        <begin position="607"/>
        <end position="624"/>
    </location>
</feature>
<gene>
    <name evidence="12" type="primary">LOC100776037</name>
    <name evidence="11" type="ORF">GLYMA_13G329100</name>
</gene>
<dbReference type="GO" id="GO:0046961">
    <property type="term" value="F:proton-transporting ATPase activity, rotational mechanism"/>
    <property type="evidence" value="ECO:0007669"/>
    <property type="project" value="InterPro"/>
</dbReference>
<evidence type="ECO:0000313" key="13">
    <source>
        <dbReference type="Proteomes" id="UP000008827"/>
    </source>
</evidence>
<dbReference type="SMR" id="A0A0R0H4I3"/>
<reference evidence="11" key="3">
    <citation type="submission" date="2018-07" db="EMBL/GenBank/DDBJ databases">
        <title>WGS assembly of Glycine max.</title>
        <authorList>
            <person name="Schmutz J."/>
            <person name="Cannon S."/>
            <person name="Schlueter J."/>
            <person name="Ma J."/>
            <person name="Mitros T."/>
            <person name="Nelson W."/>
            <person name="Hyten D."/>
            <person name="Song Q."/>
            <person name="Thelen J."/>
            <person name="Cheng J."/>
            <person name="Xu D."/>
            <person name="Hellsten U."/>
            <person name="May G."/>
            <person name="Yu Y."/>
            <person name="Sakurai T."/>
            <person name="Umezawa T."/>
            <person name="Bhattacharyya M."/>
            <person name="Sandhu D."/>
            <person name="Valliyodan B."/>
            <person name="Lindquist E."/>
            <person name="Peto M."/>
            <person name="Grant D."/>
            <person name="Shu S."/>
            <person name="Goodstein D."/>
            <person name="Barry K."/>
            <person name="Futrell-Griggs M."/>
            <person name="Abernathy B."/>
            <person name="Du J."/>
            <person name="Tian Z."/>
            <person name="Zhu L."/>
            <person name="Gill N."/>
            <person name="Joshi T."/>
            <person name="Libault M."/>
            <person name="Sethuraman A."/>
            <person name="Zhang X."/>
            <person name="Shinozaki K."/>
            <person name="Nguyen H."/>
            <person name="Wing R."/>
            <person name="Cregan P."/>
            <person name="Specht J."/>
            <person name="Grimwood J."/>
            <person name="Rokhsar D."/>
            <person name="Stacey G."/>
            <person name="Shoemaker R."/>
            <person name="Jackson S."/>
        </authorList>
    </citation>
    <scope>NUCLEOTIDE SEQUENCE</scope>
    <source>
        <tissue evidence="11">Callus</tissue>
    </source>
</reference>